<name>A0A0E0GR53_ORYNI</name>
<feature type="compositionally biased region" description="Basic and acidic residues" evidence="1">
    <location>
        <begin position="125"/>
        <end position="151"/>
    </location>
</feature>
<feature type="compositionally biased region" description="Basic and acidic residues" evidence="1">
    <location>
        <begin position="89"/>
        <end position="103"/>
    </location>
</feature>
<feature type="compositionally biased region" description="Polar residues" evidence="1">
    <location>
        <begin position="17"/>
        <end position="34"/>
    </location>
</feature>
<reference evidence="2" key="1">
    <citation type="submission" date="2015-04" db="UniProtKB">
        <authorList>
            <consortium name="EnsemblPlants"/>
        </authorList>
    </citation>
    <scope>IDENTIFICATION</scope>
    <source>
        <strain evidence="2">SL10</strain>
    </source>
</reference>
<dbReference type="Proteomes" id="UP000006591">
    <property type="component" value="Chromosome 3"/>
</dbReference>
<accession>A0A0E0GR53</accession>
<dbReference type="HOGENOM" id="CLU_1117212_0_0_1"/>
<evidence type="ECO:0000313" key="2">
    <source>
        <dbReference type="EnsemblPlants" id="ONIVA03G28810.1"/>
    </source>
</evidence>
<feature type="compositionally biased region" description="Polar residues" evidence="1">
    <location>
        <begin position="110"/>
        <end position="119"/>
    </location>
</feature>
<protein>
    <submittedName>
        <fullName evidence="2">Uncharacterized protein</fullName>
    </submittedName>
</protein>
<keyword evidence="3" id="KW-1185">Reference proteome</keyword>
<feature type="region of interest" description="Disordered" evidence="1">
    <location>
        <begin position="1"/>
        <end position="77"/>
    </location>
</feature>
<reference evidence="2" key="2">
    <citation type="submission" date="2018-04" db="EMBL/GenBank/DDBJ databases">
        <title>OnivRS2 (Oryza nivara Reference Sequence Version 2).</title>
        <authorList>
            <person name="Zhang J."/>
            <person name="Kudrna D."/>
            <person name="Lee S."/>
            <person name="Talag J."/>
            <person name="Rajasekar S."/>
            <person name="Welchert J."/>
            <person name="Hsing Y.-I."/>
            <person name="Wing R.A."/>
        </authorList>
    </citation>
    <scope>NUCLEOTIDE SEQUENCE [LARGE SCALE GENOMIC DNA]</scope>
    <source>
        <strain evidence="2">SL10</strain>
    </source>
</reference>
<dbReference type="OMA" id="QECHRAH"/>
<feature type="region of interest" description="Disordered" evidence="1">
    <location>
        <begin position="180"/>
        <end position="249"/>
    </location>
</feature>
<evidence type="ECO:0000256" key="1">
    <source>
        <dbReference type="SAM" id="MobiDB-lite"/>
    </source>
</evidence>
<feature type="compositionally biased region" description="Basic and acidic residues" evidence="1">
    <location>
        <begin position="1"/>
        <end position="12"/>
    </location>
</feature>
<organism evidence="2">
    <name type="scientific">Oryza nivara</name>
    <name type="common">Indian wild rice</name>
    <name type="synonym">Oryza sativa f. spontanea</name>
    <dbReference type="NCBI Taxonomy" id="4536"/>
    <lineage>
        <taxon>Eukaryota</taxon>
        <taxon>Viridiplantae</taxon>
        <taxon>Streptophyta</taxon>
        <taxon>Embryophyta</taxon>
        <taxon>Tracheophyta</taxon>
        <taxon>Spermatophyta</taxon>
        <taxon>Magnoliopsida</taxon>
        <taxon>Liliopsida</taxon>
        <taxon>Poales</taxon>
        <taxon>Poaceae</taxon>
        <taxon>BOP clade</taxon>
        <taxon>Oryzoideae</taxon>
        <taxon>Oryzeae</taxon>
        <taxon>Oryzinae</taxon>
        <taxon>Oryza</taxon>
    </lineage>
</organism>
<dbReference type="AlphaFoldDB" id="A0A0E0GR53"/>
<proteinExistence type="predicted"/>
<feature type="compositionally biased region" description="Basic and acidic residues" evidence="1">
    <location>
        <begin position="208"/>
        <end position="223"/>
    </location>
</feature>
<sequence>MTRPTEMIEGRVKPSRRSLQGGEQRQRSLPTSAQKLDWFFTRRGESPQGNISKEETAPTGVDVTDPGRPGRAFAQDSLEKCRISKKLEQECHRAHEAPARPKSPDYGQTGPPTRTNKSLQPPKDSTARIIKEGRRPGQPERGVRAESKGIKDIGVFHVSVEGIPASWGNLYNCGNHLQLHHQRRERSAGTSSRATERKEEMGGLPLLLRKEDIRGKEGEKKVAAGDWSGRSHRRDPSESPVGPEQPADR</sequence>
<feature type="region of interest" description="Disordered" evidence="1">
    <location>
        <begin position="89"/>
        <end position="153"/>
    </location>
</feature>
<dbReference type="Gramene" id="ONIVA03G28810.1">
    <property type="protein sequence ID" value="ONIVA03G28810.1"/>
    <property type="gene ID" value="ONIVA03G28810"/>
</dbReference>
<dbReference type="EnsemblPlants" id="ONIVA03G28810.1">
    <property type="protein sequence ID" value="ONIVA03G28810.1"/>
    <property type="gene ID" value="ONIVA03G28810"/>
</dbReference>
<evidence type="ECO:0000313" key="3">
    <source>
        <dbReference type="Proteomes" id="UP000006591"/>
    </source>
</evidence>